<accession>A0A182SCQ6</accession>
<dbReference type="VEuPathDB" id="VectorBase:AMAM004153"/>
<reference evidence="3" key="1">
    <citation type="submission" date="2013-09" db="EMBL/GenBank/DDBJ databases">
        <title>The Genome Sequence of Anopheles maculatus species B.</title>
        <authorList>
            <consortium name="The Broad Institute Genomics Platform"/>
            <person name="Neafsey D.E."/>
            <person name="Besansky N."/>
            <person name="Howell P."/>
            <person name="Walton C."/>
            <person name="Young S.K."/>
            <person name="Zeng Q."/>
            <person name="Gargeya S."/>
            <person name="Fitzgerald M."/>
            <person name="Haas B."/>
            <person name="Abouelleil A."/>
            <person name="Allen A.W."/>
            <person name="Alvarado L."/>
            <person name="Arachchi H.M."/>
            <person name="Berlin A.M."/>
            <person name="Chapman S.B."/>
            <person name="Gainer-Dewar J."/>
            <person name="Goldberg J."/>
            <person name="Griggs A."/>
            <person name="Gujja S."/>
            <person name="Hansen M."/>
            <person name="Howarth C."/>
            <person name="Imamovic A."/>
            <person name="Ireland A."/>
            <person name="Larimer J."/>
            <person name="McCowan C."/>
            <person name="Murphy C."/>
            <person name="Pearson M."/>
            <person name="Poon T.W."/>
            <person name="Priest M."/>
            <person name="Roberts A."/>
            <person name="Saif S."/>
            <person name="Shea T."/>
            <person name="Sisk P."/>
            <person name="Sykes S."/>
            <person name="Wortman J."/>
            <person name="Nusbaum C."/>
            <person name="Birren B."/>
        </authorList>
    </citation>
    <scope>NUCLEOTIDE SEQUENCE [LARGE SCALE GENOMIC DNA]</scope>
    <source>
        <strain evidence="3">maculatus3</strain>
    </source>
</reference>
<proteinExistence type="predicted"/>
<sequence>MVRSAPELANLESVLGVGRRTTRSRLIMELPSDANSAEVYQRVQEVCAKATNPVSCRLVTQTVEVRIDEIDPLANATDVAAVLTTLVKEPVSEAAVQLWEAWNGTQVARVRVSEKIAEKVAGERASRHHQQQQHQQSRRNGQRNNSGTARHAGARWKTAQFNRECFKTALSLALFELAATPEDLMGGLTKACDGIMERVHGATFHQSPRVFWWTHEIER</sequence>
<dbReference type="AlphaFoldDB" id="A0A182SCQ6"/>
<evidence type="ECO:0000313" key="3">
    <source>
        <dbReference type="Proteomes" id="UP000075901"/>
    </source>
</evidence>
<protein>
    <submittedName>
        <fullName evidence="2">Uncharacterized protein</fullName>
    </submittedName>
</protein>
<reference evidence="2" key="2">
    <citation type="submission" date="2020-05" db="UniProtKB">
        <authorList>
            <consortium name="EnsemblMetazoa"/>
        </authorList>
    </citation>
    <scope>IDENTIFICATION</scope>
    <source>
        <strain evidence="2">maculatus3</strain>
    </source>
</reference>
<feature type="compositionally biased region" description="Basic residues" evidence="1">
    <location>
        <begin position="126"/>
        <end position="141"/>
    </location>
</feature>
<evidence type="ECO:0000256" key="1">
    <source>
        <dbReference type="SAM" id="MobiDB-lite"/>
    </source>
</evidence>
<organism evidence="2 3">
    <name type="scientific">Anopheles maculatus</name>
    <dbReference type="NCBI Taxonomy" id="74869"/>
    <lineage>
        <taxon>Eukaryota</taxon>
        <taxon>Metazoa</taxon>
        <taxon>Ecdysozoa</taxon>
        <taxon>Arthropoda</taxon>
        <taxon>Hexapoda</taxon>
        <taxon>Insecta</taxon>
        <taxon>Pterygota</taxon>
        <taxon>Neoptera</taxon>
        <taxon>Endopterygota</taxon>
        <taxon>Diptera</taxon>
        <taxon>Nematocera</taxon>
        <taxon>Culicoidea</taxon>
        <taxon>Culicidae</taxon>
        <taxon>Anophelinae</taxon>
        <taxon>Anopheles</taxon>
        <taxon>Anopheles maculatus group</taxon>
    </lineage>
</organism>
<evidence type="ECO:0000313" key="2">
    <source>
        <dbReference type="EnsemblMetazoa" id="AMAM004153-PA"/>
    </source>
</evidence>
<keyword evidence="3" id="KW-1185">Reference proteome</keyword>
<name>A0A182SCQ6_9DIPT</name>
<dbReference type="EnsemblMetazoa" id="AMAM004153-RA">
    <property type="protein sequence ID" value="AMAM004153-PA"/>
    <property type="gene ID" value="AMAM004153"/>
</dbReference>
<dbReference type="Proteomes" id="UP000075901">
    <property type="component" value="Unassembled WGS sequence"/>
</dbReference>
<feature type="region of interest" description="Disordered" evidence="1">
    <location>
        <begin position="120"/>
        <end position="154"/>
    </location>
</feature>